<organism evidence="15 16">
    <name type="scientific">Gracilibacillus caseinilyticus</name>
    <dbReference type="NCBI Taxonomy" id="2932256"/>
    <lineage>
        <taxon>Bacteria</taxon>
        <taxon>Bacillati</taxon>
        <taxon>Bacillota</taxon>
        <taxon>Bacilli</taxon>
        <taxon>Bacillales</taxon>
        <taxon>Bacillaceae</taxon>
        <taxon>Gracilibacillus</taxon>
    </lineage>
</organism>
<dbReference type="InterPro" id="IPR036890">
    <property type="entry name" value="HATPase_C_sf"/>
</dbReference>
<dbReference type="PANTHER" id="PTHR34220:SF7">
    <property type="entry name" value="SENSOR HISTIDINE KINASE YPDA"/>
    <property type="match status" value="1"/>
</dbReference>
<dbReference type="CDD" id="cd06225">
    <property type="entry name" value="HAMP"/>
    <property type="match status" value="1"/>
</dbReference>
<dbReference type="InterPro" id="IPR005467">
    <property type="entry name" value="His_kinase_dom"/>
</dbReference>
<evidence type="ECO:0000256" key="1">
    <source>
        <dbReference type="ARBA" id="ARBA00000085"/>
    </source>
</evidence>
<dbReference type="PROSITE" id="PS50109">
    <property type="entry name" value="HIS_KIN"/>
    <property type="match status" value="1"/>
</dbReference>
<evidence type="ECO:0000256" key="11">
    <source>
        <dbReference type="ARBA" id="ARBA00023136"/>
    </source>
</evidence>
<dbReference type="SMART" id="SM00304">
    <property type="entry name" value="HAMP"/>
    <property type="match status" value="1"/>
</dbReference>
<keyword evidence="16" id="KW-1185">Reference proteome</keyword>
<dbReference type="Gene3D" id="3.30.565.10">
    <property type="entry name" value="Histidine kinase-like ATPase, C-terminal domain"/>
    <property type="match status" value="1"/>
</dbReference>
<dbReference type="Pfam" id="PF06580">
    <property type="entry name" value="His_kinase"/>
    <property type="match status" value="1"/>
</dbReference>
<feature type="domain" description="HAMP" evidence="14">
    <location>
        <begin position="303"/>
        <end position="355"/>
    </location>
</feature>
<dbReference type="Gene3D" id="3.30.450.20">
    <property type="entry name" value="PAS domain"/>
    <property type="match status" value="1"/>
</dbReference>
<evidence type="ECO:0000256" key="6">
    <source>
        <dbReference type="ARBA" id="ARBA00022679"/>
    </source>
</evidence>
<evidence type="ECO:0000313" key="16">
    <source>
        <dbReference type="Proteomes" id="UP000831782"/>
    </source>
</evidence>
<dbReference type="RefSeq" id="WP_244723374.1">
    <property type="nucleotide sequence ID" value="NZ_CP095072.1"/>
</dbReference>
<keyword evidence="12" id="KW-1133">Transmembrane helix</keyword>
<protein>
    <recommendedName>
        <fullName evidence="3">histidine kinase</fullName>
        <ecNumber evidence="3">2.7.13.3</ecNumber>
    </recommendedName>
</protein>
<comment type="subcellular location">
    <subcellularLocation>
        <location evidence="2">Cell membrane</location>
        <topology evidence="2">Multi-pass membrane protein</topology>
    </subcellularLocation>
</comment>
<sequence>MRPNWFTILDKSLRMKMLVMFVLLTVLPLILIGCIAYIKSSNIVSERAYSLAQIKVSQLTREIDVLFQDIYRFNEIGKQQSTVQFLLNEEETYDEAKEILNLYDFYQKSYLSGEHIFDIEIMSLAGKTISDRRGVYQRHDIEPEQWLAENPTNPKMEITSRNGFPTLEMTYPIVWDITDTVIGIMKLTIDASVITSVLDEVMLTENSSFFITSTDRNIFLQQEGNDTTPFYFDLDKISNKQGYYQDDGNFYVFETSQMTGWKVVGHAPTHEIMRDSNEIRTLIFITVISSTIFIIGLYMFISNKLILPIRTLKDKMKQAAGGNLTTHVDPVGEDEIATLGHSFNQMIYKIKSLLDLSIEEQKKLKTAEFRTMQAQVNPHFLYNTLDTIVWLAETKENQSVIKITKALSQYCRISLNKGKDWITISDEIAHINSYLYIQKTRYEDILEVAVDIEEAVLRYQILKLLLQPIVENAIYHGIKNKRGRGFLRIKGTKESNHTIRFEVIDNGIGMEQERLEKLRQHIFSGEIIPEAKNGFGLMNVQQRIKLYYGKEYGLKINSWKSSGTRVSITIPIVEGEN</sequence>
<evidence type="ECO:0000313" key="15">
    <source>
        <dbReference type="EMBL" id="UOQ50116.1"/>
    </source>
</evidence>
<dbReference type="InterPro" id="IPR003660">
    <property type="entry name" value="HAMP_dom"/>
</dbReference>
<evidence type="ECO:0000256" key="10">
    <source>
        <dbReference type="ARBA" id="ARBA00023012"/>
    </source>
</evidence>
<evidence type="ECO:0000259" key="14">
    <source>
        <dbReference type="PROSITE" id="PS50885"/>
    </source>
</evidence>
<dbReference type="SMART" id="SM00387">
    <property type="entry name" value="HATPase_c"/>
    <property type="match status" value="1"/>
</dbReference>
<name>A0ABY4F1L5_9BACI</name>
<keyword evidence="12" id="KW-0812">Transmembrane</keyword>
<evidence type="ECO:0000256" key="5">
    <source>
        <dbReference type="ARBA" id="ARBA00022553"/>
    </source>
</evidence>
<feature type="domain" description="Histidine kinase" evidence="13">
    <location>
        <begin position="462"/>
        <end position="574"/>
    </location>
</feature>
<keyword evidence="7" id="KW-0547">Nucleotide-binding</keyword>
<evidence type="ECO:0000256" key="8">
    <source>
        <dbReference type="ARBA" id="ARBA00022777"/>
    </source>
</evidence>
<reference evidence="15 16" key="1">
    <citation type="submission" date="2022-04" db="EMBL/GenBank/DDBJ databases">
        <title>Gracilibacillus sp. isolated from saltern.</title>
        <authorList>
            <person name="Won M."/>
            <person name="Lee C.-M."/>
            <person name="Woen H.-Y."/>
            <person name="Kwon S.-W."/>
        </authorList>
    </citation>
    <scope>NUCLEOTIDE SEQUENCE [LARGE SCALE GENOMIC DNA]</scope>
    <source>
        <strain evidence="15 16">SSWR10-1</strain>
    </source>
</reference>
<dbReference type="EC" id="2.7.13.3" evidence="3"/>
<keyword evidence="5" id="KW-0597">Phosphoprotein</keyword>
<keyword evidence="10" id="KW-0902">Two-component regulatory system</keyword>
<evidence type="ECO:0000256" key="12">
    <source>
        <dbReference type="SAM" id="Phobius"/>
    </source>
</evidence>
<dbReference type="PROSITE" id="PS51257">
    <property type="entry name" value="PROKAR_LIPOPROTEIN"/>
    <property type="match status" value="1"/>
</dbReference>
<dbReference type="SUPFAM" id="SSF55874">
    <property type="entry name" value="ATPase domain of HSP90 chaperone/DNA topoisomerase II/histidine kinase"/>
    <property type="match status" value="1"/>
</dbReference>
<evidence type="ECO:0000256" key="2">
    <source>
        <dbReference type="ARBA" id="ARBA00004651"/>
    </source>
</evidence>
<comment type="catalytic activity">
    <reaction evidence="1">
        <text>ATP + protein L-histidine = ADP + protein N-phospho-L-histidine.</text>
        <dbReference type="EC" id="2.7.13.3"/>
    </reaction>
</comment>
<evidence type="ECO:0000256" key="4">
    <source>
        <dbReference type="ARBA" id="ARBA00022475"/>
    </source>
</evidence>
<keyword evidence="4" id="KW-1003">Cell membrane</keyword>
<dbReference type="InterPro" id="IPR010559">
    <property type="entry name" value="Sig_transdc_His_kin_internal"/>
</dbReference>
<dbReference type="Gene3D" id="1.10.287.130">
    <property type="match status" value="1"/>
</dbReference>
<dbReference type="EMBL" id="CP095072">
    <property type="protein sequence ID" value="UOQ50116.1"/>
    <property type="molecule type" value="Genomic_DNA"/>
</dbReference>
<dbReference type="SUPFAM" id="SSF158472">
    <property type="entry name" value="HAMP domain-like"/>
    <property type="match status" value="1"/>
</dbReference>
<proteinExistence type="predicted"/>
<dbReference type="Pfam" id="PF02518">
    <property type="entry name" value="HATPase_c"/>
    <property type="match status" value="1"/>
</dbReference>
<evidence type="ECO:0000256" key="9">
    <source>
        <dbReference type="ARBA" id="ARBA00022840"/>
    </source>
</evidence>
<dbReference type="GO" id="GO:0016301">
    <property type="term" value="F:kinase activity"/>
    <property type="evidence" value="ECO:0007669"/>
    <property type="project" value="UniProtKB-KW"/>
</dbReference>
<keyword evidence="11 12" id="KW-0472">Membrane</keyword>
<feature type="transmembrane region" description="Helical" evidence="12">
    <location>
        <begin position="282"/>
        <end position="301"/>
    </location>
</feature>
<dbReference type="Proteomes" id="UP000831782">
    <property type="component" value="Chromosome"/>
</dbReference>
<keyword evidence="6" id="KW-0808">Transferase</keyword>
<evidence type="ECO:0000256" key="3">
    <source>
        <dbReference type="ARBA" id="ARBA00012438"/>
    </source>
</evidence>
<keyword evidence="8 15" id="KW-0418">Kinase</keyword>
<gene>
    <name evidence="15" type="ORF">MUN88_08675</name>
</gene>
<evidence type="ECO:0000256" key="7">
    <source>
        <dbReference type="ARBA" id="ARBA00022741"/>
    </source>
</evidence>
<keyword evidence="9" id="KW-0067">ATP-binding</keyword>
<dbReference type="Pfam" id="PF00672">
    <property type="entry name" value="HAMP"/>
    <property type="match status" value="1"/>
</dbReference>
<dbReference type="InterPro" id="IPR003594">
    <property type="entry name" value="HATPase_dom"/>
</dbReference>
<dbReference type="PANTHER" id="PTHR34220">
    <property type="entry name" value="SENSOR HISTIDINE KINASE YPDA"/>
    <property type="match status" value="1"/>
</dbReference>
<evidence type="ECO:0000259" key="13">
    <source>
        <dbReference type="PROSITE" id="PS50109"/>
    </source>
</evidence>
<accession>A0ABY4F1L5</accession>
<dbReference type="InterPro" id="IPR050640">
    <property type="entry name" value="Bact_2-comp_sensor_kinase"/>
</dbReference>
<dbReference type="PROSITE" id="PS50885">
    <property type="entry name" value="HAMP"/>
    <property type="match status" value="1"/>
</dbReference>